<sequence length="87" mass="9275">MGGEVGGGVAVMEPEATPFHSSLPLLSSVVEEEAQGLDTASPEVSRRTRSGCRQPHQEVAALQAARSGGHHARERRGSHRHIGEKQK</sequence>
<accession>A0A6G1EXR4</accession>
<feature type="region of interest" description="Disordered" evidence="1">
    <location>
        <begin position="33"/>
        <end position="87"/>
    </location>
</feature>
<evidence type="ECO:0000256" key="1">
    <source>
        <dbReference type="SAM" id="MobiDB-lite"/>
    </source>
</evidence>
<protein>
    <submittedName>
        <fullName evidence="2">Uncharacterized protein</fullName>
    </submittedName>
</protein>
<gene>
    <name evidence="2" type="ORF">E2562_021569</name>
</gene>
<comment type="caution">
    <text evidence="2">The sequence shown here is derived from an EMBL/GenBank/DDBJ whole genome shotgun (WGS) entry which is preliminary data.</text>
</comment>
<feature type="compositionally biased region" description="Basic residues" evidence="1">
    <location>
        <begin position="68"/>
        <end position="80"/>
    </location>
</feature>
<dbReference type="EMBL" id="SPHZ02000002">
    <property type="protein sequence ID" value="KAF0929468.1"/>
    <property type="molecule type" value="Genomic_DNA"/>
</dbReference>
<proteinExistence type="predicted"/>
<keyword evidence="3" id="KW-1185">Reference proteome</keyword>
<dbReference type="Proteomes" id="UP000479710">
    <property type="component" value="Unassembled WGS sequence"/>
</dbReference>
<reference evidence="2 3" key="1">
    <citation type="submission" date="2019-11" db="EMBL/GenBank/DDBJ databases">
        <title>Whole genome sequence of Oryza granulata.</title>
        <authorList>
            <person name="Li W."/>
        </authorList>
    </citation>
    <scope>NUCLEOTIDE SEQUENCE [LARGE SCALE GENOMIC DNA]</scope>
    <source>
        <strain evidence="3">cv. Menghai</strain>
        <tissue evidence="2">Leaf</tissue>
    </source>
</reference>
<evidence type="ECO:0000313" key="2">
    <source>
        <dbReference type="EMBL" id="KAF0929468.1"/>
    </source>
</evidence>
<name>A0A6G1EXR4_9ORYZ</name>
<evidence type="ECO:0000313" key="3">
    <source>
        <dbReference type="Proteomes" id="UP000479710"/>
    </source>
</evidence>
<dbReference type="OrthoDB" id="5547497at2759"/>
<dbReference type="AlphaFoldDB" id="A0A6G1EXR4"/>
<organism evidence="2 3">
    <name type="scientific">Oryza meyeriana var. granulata</name>
    <dbReference type="NCBI Taxonomy" id="110450"/>
    <lineage>
        <taxon>Eukaryota</taxon>
        <taxon>Viridiplantae</taxon>
        <taxon>Streptophyta</taxon>
        <taxon>Embryophyta</taxon>
        <taxon>Tracheophyta</taxon>
        <taxon>Spermatophyta</taxon>
        <taxon>Magnoliopsida</taxon>
        <taxon>Liliopsida</taxon>
        <taxon>Poales</taxon>
        <taxon>Poaceae</taxon>
        <taxon>BOP clade</taxon>
        <taxon>Oryzoideae</taxon>
        <taxon>Oryzeae</taxon>
        <taxon>Oryzinae</taxon>
        <taxon>Oryza</taxon>
        <taxon>Oryza meyeriana</taxon>
    </lineage>
</organism>